<dbReference type="Proteomes" id="UP000184073">
    <property type="component" value="Unassembled WGS sequence"/>
</dbReference>
<reference evidence="2" key="1">
    <citation type="journal article" date="2017" name="Genome Biol.">
        <title>Comparative genomics reveals high biological diversity and specific adaptations in the industrially and medically important fungal genus Aspergillus.</title>
        <authorList>
            <person name="de Vries R.P."/>
            <person name="Riley R."/>
            <person name="Wiebenga A."/>
            <person name="Aguilar-Osorio G."/>
            <person name="Amillis S."/>
            <person name="Uchima C.A."/>
            <person name="Anderluh G."/>
            <person name="Asadollahi M."/>
            <person name="Askin M."/>
            <person name="Barry K."/>
            <person name="Battaglia E."/>
            <person name="Bayram O."/>
            <person name="Benocci T."/>
            <person name="Braus-Stromeyer S.A."/>
            <person name="Caldana C."/>
            <person name="Canovas D."/>
            <person name="Cerqueira G.C."/>
            <person name="Chen F."/>
            <person name="Chen W."/>
            <person name="Choi C."/>
            <person name="Clum A."/>
            <person name="Dos Santos R.A."/>
            <person name="Damasio A.R."/>
            <person name="Diallinas G."/>
            <person name="Emri T."/>
            <person name="Fekete E."/>
            <person name="Flipphi M."/>
            <person name="Freyberg S."/>
            <person name="Gallo A."/>
            <person name="Gournas C."/>
            <person name="Habgood R."/>
            <person name="Hainaut M."/>
            <person name="Harispe M.L."/>
            <person name="Henrissat B."/>
            <person name="Hilden K.S."/>
            <person name="Hope R."/>
            <person name="Hossain A."/>
            <person name="Karabika E."/>
            <person name="Karaffa L."/>
            <person name="Karanyi Z."/>
            <person name="Krasevec N."/>
            <person name="Kuo A."/>
            <person name="Kusch H."/>
            <person name="LaButti K."/>
            <person name="Lagendijk E.L."/>
            <person name="Lapidus A."/>
            <person name="Levasseur A."/>
            <person name="Lindquist E."/>
            <person name="Lipzen A."/>
            <person name="Logrieco A.F."/>
            <person name="MacCabe A."/>
            <person name="Maekelae M.R."/>
            <person name="Malavazi I."/>
            <person name="Melin P."/>
            <person name="Meyer V."/>
            <person name="Mielnichuk N."/>
            <person name="Miskei M."/>
            <person name="Molnar A.P."/>
            <person name="Mule G."/>
            <person name="Ngan C.Y."/>
            <person name="Orejas M."/>
            <person name="Orosz E."/>
            <person name="Ouedraogo J.P."/>
            <person name="Overkamp K.M."/>
            <person name="Park H.-S."/>
            <person name="Perrone G."/>
            <person name="Piumi F."/>
            <person name="Punt P.J."/>
            <person name="Ram A.F."/>
            <person name="Ramon A."/>
            <person name="Rauscher S."/>
            <person name="Record E."/>
            <person name="Riano-Pachon D.M."/>
            <person name="Robert V."/>
            <person name="Roehrig J."/>
            <person name="Ruller R."/>
            <person name="Salamov A."/>
            <person name="Salih N.S."/>
            <person name="Samson R.A."/>
            <person name="Sandor E."/>
            <person name="Sanguinetti M."/>
            <person name="Schuetze T."/>
            <person name="Sepcic K."/>
            <person name="Shelest E."/>
            <person name="Sherlock G."/>
            <person name="Sophianopoulou V."/>
            <person name="Squina F.M."/>
            <person name="Sun H."/>
            <person name="Susca A."/>
            <person name="Todd R.B."/>
            <person name="Tsang A."/>
            <person name="Unkles S.E."/>
            <person name="van de Wiele N."/>
            <person name="van Rossen-Uffink D."/>
            <person name="Oliveira J.V."/>
            <person name="Vesth T.C."/>
            <person name="Visser J."/>
            <person name="Yu J.-H."/>
            <person name="Zhou M."/>
            <person name="Andersen M.R."/>
            <person name="Archer D.B."/>
            <person name="Baker S.E."/>
            <person name="Benoit I."/>
            <person name="Brakhage A.A."/>
            <person name="Braus G.H."/>
            <person name="Fischer R."/>
            <person name="Frisvad J.C."/>
            <person name="Goldman G.H."/>
            <person name="Houbraken J."/>
            <person name="Oakley B."/>
            <person name="Pocsi I."/>
            <person name="Scazzocchio C."/>
            <person name="Seiboth B."/>
            <person name="vanKuyk P.A."/>
            <person name="Wortman J."/>
            <person name="Dyer P.S."/>
            <person name="Grigoriev I.V."/>
        </authorList>
    </citation>
    <scope>NUCLEOTIDE SEQUENCE [LARGE SCALE GENOMIC DNA]</scope>
    <source>
        <strain evidence="2">CBS 583.65</strain>
    </source>
</reference>
<accession>A0A1L9PLV6</accession>
<organism evidence="1 2">
    <name type="scientific">Aspergillus versicolor CBS 583.65</name>
    <dbReference type="NCBI Taxonomy" id="1036611"/>
    <lineage>
        <taxon>Eukaryota</taxon>
        <taxon>Fungi</taxon>
        <taxon>Dikarya</taxon>
        <taxon>Ascomycota</taxon>
        <taxon>Pezizomycotina</taxon>
        <taxon>Eurotiomycetes</taxon>
        <taxon>Eurotiomycetidae</taxon>
        <taxon>Eurotiales</taxon>
        <taxon>Aspergillaceae</taxon>
        <taxon>Aspergillus</taxon>
        <taxon>Aspergillus subgen. Nidulantes</taxon>
    </lineage>
</organism>
<dbReference type="PROSITE" id="PS51257">
    <property type="entry name" value="PROKAR_LIPOPROTEIN"/>
    <property type="match status" value="1"/>
</dbReference>
<dbReference type="GeneID" id="63731469"/>
<dbReference type="AlphaFoldDB" id="A0A1L9PLV6"/>
<dbReference type="VEuPathDB" id="FungiDB:ASPVEDRAFT_676833"/>
<evidence type="ECO:0000313" key="1">
    <source>
        <dbReference type="EMBL" id="OJJ02452.1"/>
    </source>
</evidence>
<dbReference type="RefSeq" id="XP_040668214.1">
    <property type="nucleotide sequence ID" value="XM_040815958.1"/>
</dbReference>
<dbReference type="EMBL" id="KV878129">
    <property type="protein sequence ID" value="OJJ02452.1"/>
    <property type="molecule type" value="Genomic_DNA"/>
</dbReference>
<sequence>MGQVKAARPPVVMSIQGQTLSSCLLASWLERARPIRQSEALPFTQYNHPDSKQNDISSSRLLELPIFRDIIGKFYLMLSVFRSIGWRVGSGEIRLDGVPVRSSRKYIYCIHVV</sequence>
<keyword evidence="2" id="KW-1185">Reference proteome</keyword>
<protein>
    <submittedName>
        <fullName evidence="1">Uncharacterized protein</fullName>
    </submittedName>
</protein>
<evidence type="ECO:0000313" key="2">
    <source>
        <dbReference type="Proteomes" id="UP000184073"/>
    </source>
</evidence>
<gene>
    <name evidence="1" type="ORF">ASPVEDRAFT_676833</name>
</gene>
<proteinExistence type="predicted"/>
<name>A0A1L9PLV6_ASPVE</name>